<dbReference type="InterPro" id="IPR001030">
    <property type="entry name" value="Acoase/IPM_deHydtase_lsu_aba"/>
</dbReference>
<sequence>MQPEPRTLFDKLWEQHRVARLNGEDLIAIDRIFLHERTGAVALRSLAAAGRAVVDPARVFAVTDHIVDTRHGRTGTLVPGGDSFLSATREETRAAGIRLFDVGVPDPGIVHVISPELAIVLPGATLVCPDSHTCSQGALGALAWGIGSTEAEHAMATGTLRLTRPRATRVTFEGALAPGVTAKDMALTLIARHGAGGGEGDAIEFAGDAVRALDIEGRLTLCNMATEFAAMSGFIAPDEVTFDYLHGRRFAPRGAEWDAAVAAWRELKTDPGARFDREIVIDAGAIVPMVSWGTSPQSAVGVDGRVPGQGESGLGADGYARAIDYMGLAPGQPLDALPIDAAFIGSCTNSRIGDLRRAAALVKGRRVAAGLQALVVPGSSAVRRAAEAEGLDRIFVDAGFEWRMSGCSLCFYAGGEGFAPGSRVISSTNRNFEGRQGPGIRTHIASPETVAASAIAGRIADPRELSR</sequence>
<dbReference type="PROSITE" id="PS00450">
    <property type="entry name" value="ACONITASE_1"/>
    <property type="match status" value="1"/>
</dbReference>
<dbReference type="InterPro" id="IPR015931">
    <property type="entry name" value="Acnase/IPM_dHydase_lsu_aba_1/3"/>
</dbReference>
<keyword evidence="17" id="KW-1185">Reference proteome</keyword>
<evidence type="ECO:0000256" key="8">
    <source>
        <dbReference type="ARBA" id="ARBA00022485"/>
    </source>
</evidence>
<keyword evidence="7" id="KW-0432">Leucine biosynthesis</keyword>
<keyword evidence="9" id="KW-0028">Amino-acid biosynthesis</keyword>
<evidence type="ECO:0000256" key="6">
    <source>
        <dbReference type="ARBA" id="ARBA00011998"/>
    </source>
</evidence>
<comment type="caution">
    <text evidence="16">The sequence shown here is derived from an EMBL/GenBank/DDBJ whole genome shotgun (WGS) entry which is preliminary data.</text>
</comment>
<comment type="subunit">
    <text evidence="5">Heterodimer of LeuC and LeuD.</text>
</comment>
<gene>
    <name evidence="16" type="ORF">TPR58_05410</name>
</gene>
<comment type="function">
    <text evidence="3">Catalyzes the isomerization between 2-isopropylmalate and 3-isopropylmalate, via the formation of 2-isopropylmaleate.</text>
</comment>
<dbReference type="NCBIfam" id="NF009116">
    <property type="entry name" value="PRK12466.1"/>
    <property type="match status" value="1"/>
</dbReference>
<evidence type="ECO:0000313" key="17">
    <source>
        <dbReference type="Proteomes" id="UP001427805"/>
    </source>
</evidence>
<dbReference type="Gene3D" id="3.30.499.10">
    <property type="entry name" value="Aconitase, domain 3"/>
    <property type="match status" value="2"/>
</dbReference>
<dbReference type="PANTHER" id="PTHR43822:SF9">
    <property type="entry name" value="3-ISOPROPYLMALATE DEHYDRATASE"/>
    <property type="match status" value="1"/>
</dbReference>
<dbReference type="Proteomes" id="UP001427805">
    <property type="component" value="Unassembled WGS sequence"/>
</dbReference>
<name>A0ABV0B6V1_9SPHN</name>
<evidence type="ECO:0000256" key="3">
    <source>
        <dbReference type="ARBA" id="ARBA00002695"/>
    </source>
</evidence>
<evidence type="ECO:0000256" key="9">
    <source>
        <dbReference type="ARBA" id="ARBA00022605"/>
    </source>
</evidence>
<proteinExistence type="predicted"/>
<keyword evidence="13" id="KW-0456">Lyase</keyword>
<accession>A0ABV0B6V1</accession>
<evidence type="ECO:0000256" key="5">
    <source>
        <dbReference type="ARBA" id="ARBA00011271"/>
    </source>
</evidence>
<evidence type="ECO:0000256" key="11">
    <source>
        <dbReference type="ARBA" id="ARBA00023004"/>
    </source>
</evidence>
<keyword evidence="14" id="KW-0100">Branched-chain amino acid biosynthesis</keyword>
<keyword evidence="12" id="KW-0411">Iron-sulfur</keyword>
<dbReference type="InterPro" id="IPR018136">
    <property type="entry name" value="Aconitase_4Fe-4S_BS"/>
</dbReference>
<dbReference type="Pfam" id="PF00330">
    <property type="entry name" value="Aconitase"/>
    <property type="match status" value="1"/>
</dbReference>
<evidence type="ECO:0000256" key="13">
    <source>
        <dbReference type="ARBA" id="ARBA00023239"/>
    </source>
</evidence>
<evidence type="ECO:0000256" key="12">
    <source>
        <dbReference type="ARBA" id="ARBA00023014"/>
    </source>
</evidence>
<dbReference type="PRINTS" id="PR00415">
    <property type="entry name" value="ACONITASE"/>
</dbReference>
<dbReference type="EMBL" id="JBDIZK010000002">
    <property type="protein sequence ID" value="MEN3746596.1"/>
    <property type="molecule type" value="Genomic_DNA"/>
</dbReference>
<dbReference type="RefSeq" id="WP_346245594.1">
    <property type="nucleotide sequence ID" value="NZ_JBDIZK010000002.1"/>
</dbReference>
<dbReference type="InterPro" id="IPR050067">
    <property type="entry name" value="IPM_dehydratase_rel_enz"/>
</dbReference>
<evidence type="ECO:0000256" key="7">
    <source>
        <dbReference type="ARBA" id="ARBA00022430"/>
    </source>
</evidence>
<evidence type="ECO:0000256" key="2">
    <source>
        <dbReference type="ARBA" id="ARBA00001966"/>
    </source>
</evidence>
<dbReference type="NCBIfam" id="NF004016">
    <property type="entry name" value="PRK05478.1"/>
    <property type="match status" value="1"/>
</dbReference>
<evidence type="ECO:0000256" key="14">
    <source>
        <dbReference type="ARBA" id="ARBA00023304"/>
    </source>
</evidence>
<dbReference type="EC" id="4.2.1.33" evidence="6"/>
<organism evidence="16 17">
    <name type="scientific">Sphingomonas rustica</name>
    <dbReference type="NCBI Taxonomy" id="3103142"/>
    <lineage>
        <taxon>Bacteria</taxon>
        <taxon>Pseudomonadati</taxon>
        <taxon>Pseudomonadota</taxon>
        <taxon>Alphaproteobacteria</taxon>
        <taxon>Sphingomonadales</taxon>
        <taxon>Sphingomonadaceae</taxon>
        <taxon>Sphingomonas</taxon>
    </lineage>
</organism>
<dbReference type="SUPFAM" id="SSF53732">
    <property type="entry name" value="Aconitase iron-sulfur domain"/>
    <property type="match status" value="1"/>
</dbReference>
<feature type="domain" description="Aconitase/3-isopropylmalate dehydratase large subunit alpha/beta/alpha" evidence="15">
    <location>
        <begin position="10"/>
        <end position="457"/>
    </location>
</feature>
<evidence type="ECO:0000256" key="4">
    <source>
        <dbReference type="ARBA" id="ARBA00004729"/>
    </source>
</evidence>
<comment type="cofactor">
    <cofactor evidence="2">
        <name>[4Fe-4S] cluster</name>
        <dbReference type="ChEBI" id="CHEBI:49883"/>
    </cofactor>
</comment>
<dbReference type="PANTHER" id="PTHR43822">
    <property type="entry name" value="HOMOACONITASE, MITOCHONDRIAL-RELATED"/>
    <property type="match status" value="1"/>
</dbReference>
<reference evidence="16 17" key="1">
    <citation type="submission" date="2024-05" db="EMBL/GenBank/DDBJ databases">
        <title>Sphingomonas sp. HF-S3 16S ribosomal RNA gene Genome sequencing and assembly.</title>
        <authorList>
            <person name="Lee H."/>
        </authorList>
    </citation>
    <scope>NUCLEOTIDE SEQUENCE [LARGE SCALE GENOMIC DNA]</scope>
    <source>
        <strain evidence="16 17">HF-S3</strain>
    </source>
</reference>
<comment type="pathway">
    <text evidence="4">Amino-acid biosynthesis; L-leucine biosynthesis; L-leucine from 3-methyl-2-oxobutanoate: step 2/4.</text>
</comment>
<protein>
    <recommendedName>
        <fullName evidence="6">3-isopropylmalate dehydratase</fullName>
        <ecNumber evidence="6">4.2.1.33</ecNumber>
    </recommendedName>
</protein>
<dbReference type="InterPro" id="IPR036008">
    <property type="entry name" value="Aconitase_4Fe-4S_dom"/>
</dbReference>
<evidence type="ECO:0000259" key="15">
    <source>
        <dbReference type="Pfam" id="PF00330"/>
    </source>
</evidence>
<keyword evidence="8" id="KW-0004">4Fe-4S</keyword>
<comment type="catalytic activity">
    <reaction evidence="1">
        <text>(2R,3S)-3-isopropylmalate = (2S)-2-isopropylmalate</text>
        <dbReference type="Rhea" id="RHEA:32287"/>
        <dbReference type="ChEBI" id="CHEBI:1178"/>
        <dbReference type="ChEBI" id="CHEBI:35121"/>
        <dbReference type="EC" id="4.2.1.33"/>
    </reaction>
</comment>
<evidence type="ECO:0000256" key="10">
    <source>
        <dbReference type="ARBA" id="ARBA00022723"/>
    </source>
</evidence>
<evidence type="ECO:0000313" key="16">
    <source>
        <dbReference type="EMBL" id="MEN3746596.1"/>
    </source>
</evidence>
<keyword evidence="11" id="KW-0408">Iron</keyword>
<keyword evidence="10" id="KW-0479">Metal-binding</keyword>
<evidence type="ECO:0000256" key="1">
    <source>
        <dbReference type="ARBA" id="ARBA00000491"/>
    </source>
</evidence>